<dbReference type="EMBL" id="CP099534">
    <property type="protein sequence ID" value="UYK89017.1"/>
    <property type="molecule type" value="Genomic_DNA"/>
</dbReference>
<sequence length="70" mass="7842">MHAAGRNSGIRLDSRETMRIFHPFLGATVAQRTPQHRRISALSNAMCREIPSGAMRINTAAKYYLVVSQK</sequence>
<evidence type="ECO:0000313" key="2">
    <source>
        <dbReference type="Proteomes" id="UP001164392"/>
    </source>
</evidence>
<reference evidence="1" key="1">
    <citation type="submission" date="2022-06" db="EMBL/GenBank/DDBJ databases">
        <title>Dynamics of rice microbiomes reveals core vertical transmitted seed endophytes.</title>
        <authorList>
            <person name="Liao K."/>
            <person name="Zhang X."/>
        </authorList>
    </citation>
    <scope>NUCLEOTIDE SEQUENCE</scope>
    <source>
        <strain evidence="1">JR3-14</strain>
    </source>
</reference>
<organism evidence="1 2">
    <name type="scientific">Xanthomonas sacchari</name>
    <dbReference type="NCBI Taxonomy" id="56458"/>
    <lineage>
        <taxon>Bacteria</taxon>
        <taxon>Pseudomonadati</taxon>
        <taxon>Pseudomonadota</taxon>
        <taxon>Gammaproteobacteria</taxon>
        <taxon>Lysobacterales</taxon>
        <taxon>Lysobacteraceae</taxon>
        <taxon>Xanthomonas</taxon>
    </lineage>
</organism>
<gene>
    <name evidence="1" type="ORF">NG824_00675</name>
</gene>
<dbReference type="AlphaFoldDB" id="A0AA46SV08"/>
<proteinExistence type="predicted"/>
<dbReference type="RefSeq" id="WP_267093245.1">
    <property type="nucleotide sequence ID" value="NZ_CP099534.1"/>
</dbReference>
<name>A0AA46SV08_9XANT</name>
<accession>A0AA46SV08</accession>
<protein>
    <submittedName>
        <fullName evidence="1">Uncharacterized protein</fullName>
    </submittedName>
</protein>
<dbReference type="Proteomes" id="UP001164392">
    <property type="component" value="Chromosome"/>
</dbReference>
<evidence type="ECO:0000313" key="1">
    <source>
        <dbReference type="EMBL" id="UYK89017.1"/>
    </source>
</evidence>